<reference evidence="1 2" key="1">
    <citation type="submission" date="2020-02" db="EMBL/GenBank/DDBJ databases">
        <title>Genome sequences of Thiorhodococcus mannitoliphagus and Thiorhodococcus minor, purple sulfur photosynthetic bacteria in the gammaproteobacterial family, Chromatiaceae.</title>
        <authorList>
            <person name="Aviles F.A."/>
            <person name="Meyer T.E."/>
            <person name="Kyndt J.A."/>
        </authorList>
    </citation>
    <scope>NUCLEOTIDE SEQUENCE [LARGE SCALE GENOMIC DNA]</scope>
    <source>
        <strain evidence="1 2">DSM 11518</strain>
    </source>
</reference>
<evidence type="ECO:0000313" key="1">
    <source>
        <dbReference type="EMBL" id="NEV61394.1"/>
    </source>
</evidence>
<dbReference type="RefSeq" id="WP_164451582.1">
    <property type="nucleotide sequence ID" value="NZ_JAAIJQ010000012.1"/>
</dbReference>
<name>A0A6M0JWD6_9GAMM</name>
<keyword evidence="2" id="KW-1185">Reference proteome</keyword>
<proteinExistence type="predicted"/>
<accession>A0A6M0JWD6</accession>
<comment type="caution">
    <text evidence="1">The sequence shown here is derived from an EMBL/GenBank/DDBJ whole genome shotgun (WGS) entry which is preliminary data.</text>
</comment>
<organism evidence="1 2">
    <name type="scientific">Thiorhodococcus minor</name>
    <dbReference type="NCBI Taxonomy" id="57489"/>
    <lineage>
        <taxon>Bacteria</taxon>
        <taxon>Pseudomonadati</taxon>
        <taxon>Pseudomonadota</taxon>
        <taxon>Gammaproteobacteria</taxon>
        <taxon>Chromatiales</taxon>
        <taxon>Chromatiaceae</taxon>
        <taxon>Thiorhodococcus</taxon>
    </lineage>
</organism>
<dbReference type="AlphaFoldDB" id="A0A6M0JWD6"/>
<protein>
    <recommendedName>
        <fullName evidence="3">HAMP domain-containing histidine kinase</fullName>
    </recommendedName>
</protein>
<evidence type="ECO:0008006" key="3">
    <source>
        <dbReference type="Google" id="ProtNLM"/>
    </source>
</evidence>
<dbReference type="Proteomes" id="UP000483379">
    <property type="component" value="Unassembled WGS sequence"/>
</dbReference>
<gene>
    <name evidence="1" type="ORF">G3446_05700</name>
</gene>
<dbReference type="EMBL" id="JAAIJQ010000012">
    <property type="protein sequence ID" value="NEV61394.1"/>
    <property type="molecule type" value="Genomic_DNA"/>
</dbReference>
<evidence type="ECO:0000313" key="2">
    <source>
        <dbReference type="Proteomes" id="UP000483379"/>
    </source>
</evidence>
<sequence>MTTGRDKTEESTWPSVREQHRIADLERQSLLAEQARQLAHAIRTPLSVVDLIGETLQLELQEHPEVVERLGRVLKASAKISAALSETLRSAPFPESCAQTVDAADLASRLMRQVGGDVEPGQLAAGADARVRIAPDALEAALVHALRLVTEGDRAPVLGLSRDGDLIVLRLLAKAASAVSDRPEREDRHLMRQTIERIARDAGGRASHGPGLVELRLPVAVDDGNRASEP</sequence>